<gene>
    <name evidence="7" type="ORF">CYJ10_25250</name>
</gene>
<dbReference type="AlphaFoldDB" id="A0A2N5C6H3"/>
<feature type="transmembrane region" description="Helical" evidence="5">
    <location>
        <begin position="151"/>
        <end position="174"/>
    </location>
</feature>
<feature type="transmembrane region" description="Helical" evidence="5">
    <location>
        <begin position="118"/>
        <end position="139"/>
    </location>
</feature>
<protein>
    <submittedName>
        <fullName evidence="7">MFS transporter</fullName>
    </submittedName>
</protein>
<dbReference type="CDD" id="cd17321">
    <property type="entry name" value="MFS_MMR_MDR_like"/>
    <property type="match status" value="1"/>
</dbReference>
<dbReference type="Gene3D" id="1.20.1250.20">
    <property type="entry name" value="MFS general substrate transporter like domains"/>
    <property type="match status" value="1"/>
</dbReference>
<feature type="transmembrane region" description="Helical" evidence="5">
    <location>
        <begin position="322"/>
        <end position="341"/>
    </location>
</feature>
<feature type="transmembrane region" description="Helical" evidence="5">
    <location>
        <begin position="417"/>
        <end position="442"/>
    </location>
</feature>
<evidence type="ECO:0000313" key="7">
    <source>
        <dbReference type="EMBL" id="PLP97790.1"/>
    </source>
</evidence>
<dbReference type="RefSeq" id="WP_101684187.1">
    <property type="nucleotide sequence ID" value="NZ_PJRP01000015.1"/>
</dbReference>
<feature type="transmembrane region" description="Helical" evidence="5">
    <location>
        <begin position="243"/>
        <end position="262"/>
    </location>
</feature>
<name>A0A2N5C6H3_9BURK</name>
<evidence type="ECO:0000256" key="3">
    <source>
        <dbReference type="ARBA" id="ARBA00022989"/>
    </source>
</evidence>
<comment type="caution">
    <text evidence="7">The sequence shown here is derived from an EMBL/GenBank/DDBJ whole genome shotgun (WGS) entry which is preliminary data.</text>
</comment>
<evidence type="ECO:0000256" key="1">
    <source>
        <dbReference type="ARBA" id="ARBA00004141"/>
    </source>
</evidence>
<dbReference type="EMBL" id="PJRP01000015">
    <property type="protein sequence ID" value="PLP97790.1"/>
    <property type="molecule type" value="Genomic_DNA"/>
</dbReference>
<dbReference type="Proteomes" id="UP000234341">
    <property type="component" value="Unassembled WGS sequence"/>
</dbReference>
<evidence type="ECO:0000259" key="6">
    <source>
        <dbReference type="PROSITE" id="PS50850"/>
    </source>
</evidence>
<comment type="subcellular location">
    <subcellularLocation>
        <location evidence="1">Membrane</location>
        <topology evidence="1">Multi-pass membrane protein</topology>
    </subcellularLocation>
</comment>
<feature type="transmembrane region" description="Helical" evidence="5">
    <location>
        <begin position="289"/>
        <end position="310"/>
    </location>
</feature>
<feature type="transmembrane region" description="Helical" evidence="5">
    <location>
        <begin position="186"/>
        <end position="206"/>
    </location>
</feature>
<dbReference type="STRING" id="82633.GCA_000974605_01036"/>
<feature type="transmembrane region" description="Helical" evidence="5">
    <location>
        <begin position="218"/>
        <end position="237"/>
    </location>
</feature>
<accession>A0A2N5C6H3</accession>
<dbReference type="PANTHER" id="PTHR42718:SF39">
    <property type="entry name" value="ACTINORHODIN TRANSPORTER-RELATED"/>
    <property type="match status" value="1"/>
</dbReference>
<keyword evidence="3 5" id="KW-1133">Transmembrane helix</keyword>
<dbReference type="Gene3D" id="1.20.1720.10">
    <property type="entry name" value="Multidrug resistance protein D"/>
    <property type="match status" value="1"/>
</dbReference>
<dbReference type="PROSITE" id="PS50850">
    <property type="entry name" value="MFS"/>
    <property type="match status" value="1"/>
</dbReference>
<dbReference type="SUPFAM" id="SSF103473">
    <property type="entry name" value="MFS general substrate transporter"/>
    <property type="match status" value="1"/>
</dbReference>
<proteinExistence type="predicted"/>
<keyword evidence="4 5" id="KW-0472">Membrane</keyword>
<evidence type="ECO:0000256" key="2">
    <source>
        <dbReference type="ARBA" id="ARBA00022692"/>
    </source>
</evidence>
<sequence length="490" mass="50791">MKAPAPSTPLSTPTSAPDAAPALGRTGLYVLLAGQLLPQIDFSIVNVALHPIEHSLGASPAELELMVAVYGVAFAVCLAMGGRLGDNFGRRRVFNAGVVLFGIASLLCGVAGSMPVLLGARLLQGASAALLVPQILATIHVGLRGHAHSRALALFASVGGVAFIIGQVLGGFLVDADIGGLGWRNAFLINLPVCAAILWLSPRVIPETRRDNPAGVDIPGTALLAMVILAVLLPVAMGPMFHWSWPVLATLAAAAPLTLWLWQVEKRQEQRGVHPLLPPSLVRLPSVRFGFVVAILFYACWSGFMFVLALALQGGGGMTPTMAGNAFIPLGVAFSVASLLSPRVVGLWGRTRVLLIGCLIQMAGMAALAWTLRHVWPHPDLLSLAAPTMLIGIGNALVVGCFYRIGLADIPPDHAGAGSAALATVQQASLGLGSALLGTVFAQRIHHGGSYLDATLTSLAAELILMTMLVAAAAIYHARHGQPVLATGAA</sequence>
<dbReference type="InterPro" id="IPR011701">
    <property type="entry name" value="MFS"/>
</dbReference>
<keyword evidence="2 5" id="KW-0812">Transmembrane</keyword>
<dbReference type="Pfam" id="PF07690">
    <property type="entry name" value="MFS_1"/>
    <property type="match status" value="1"/>
</dbReference>
<evidence type="ECO:0000256" key="4">
    <source>
        <dbReference type="ARBA" id="ARBA00023136"/>
    </source>
</evidence>
<evidence type="ECO:0000313" key="8">
    <source>
        <dbReference type="Proteomes" id="UP000234341"/>
    </source>
</evidence>
<dbReference type="OrthoDB" id="9807274at2"/>
<organism evidence="7 8">
    <name type="scientific">Cupriavidus pauculus</name>
    <dbReference type="NCBI Taxonomy" id="82633"/>
    <lineage>
        <taxon>Bacteria</taxon>
        <taxon>Pseudomonadati</taxon>
        <taxon>Pseudomonadota</taxon>
        <taxon>Betaproteobacteria</taxon>
        <taxon>Burkholderiales</taxon>
        <taxon>Burkholderiaceae</taxon>
        <taxon>Cupriavidus</taxon>
    </lineage>
</organism>
<dbReference type="GO" id="GO:0022857">
    <property type="term" value="F:transmembrane transporter activity"/>
    <property type="evidence" value="ECO:0007669"/>
    <property type="project" value="InterPro"/>
</dbReference>
<feature type="transmembrane region" description="Helical" evidence="5">
    <location>
        <begin position="454"/>
        <end position="476"/>
    </location>
</feature>
<feature type="transmembrane region" description="Helical" evidence="5">
    <location>
        <begin position="384"/>
        <end position="405"/>
    </location>
</feature>
<reference evidence="7 8" key="1">
    <citation type="submission" date="2017-12" db="EMBL/GenBank/DDBJ databases">
        <title>Genome sequence of the active heterotrophic nitrifier-denitrifier, Cupriavidus pauculus UM1.</title>
        <authorList>
            <person name="Putonti C."/>
            <person name="Castignetti D."/>
        </authorList>
    </citation>
    <scope>NUCLEOTIDE SEQUENCE [LARGE SCALE GENOMIC DNA]</scope>
    <source>
        <strain evidence="7 8">UM1</strain>
    </source>
</reference>
<evidence type="ECO:0000256" key="5">
    <source>
        <dbReference type="SAM" id="Phobius"/>
    </source>
</evidence>
<feature type="domain" description="Major facilitator superfamily (MFS) profile" evidence="6">
    <location>
        <begin position="27"/>
        <end position="479"/>
    </location>
</feature>
<dbReference type="PANTHER" id="PTHR42718">
    <property type="entry name" value="MAJOR FACILITATOR SUPERFAMILY MULTIDRUG TRANSPORTER MFSC"/>
    <property type="match status" value="1"/>
</dbReference>
<dbReference type="InterPro" id="IPR036259">
    <property type="entry name" value="MFS_trans_sf"/>
</dbReference>
<dbReference type="InterPro" id="IPR020846">
    <property type="entry name" value="MFS_dom"/>
</dbReference>
<dbReference type="GO" id="GO:0016020">
    <property type="term" value="C:membrane"/>
    <property type="evidence" value="ECO:0007669"/>
    <property type="project" value="UniProtKB-SubCell"/>
</dbReference>
<feature type="transmembrane region" description="Helical" evidence="5">
    <location>
        <begin position="63"/>
        <end position="81"/>
    </location>
</feature>
<feature type="transmembrane region" description="Helical" evidence="5">
    <location>
        <begin position="353"/>
        <end position="372"/>
    </location>
</feature>
<feature type="transmembrane region" description="Helical" evidence="5">
    <location>
        <begin position="93"/>
        <end position="112"/>
    </location>
</feature>